<proteinExistence type="predicted"/>
<protein>
    <submittedName>
        <fullName evidence="3">Uncharacterized protein</fullName>
    </submittedName>
</protein>
<evidence type="ECO:0000313" key="4">
    <source>
        <dbReference type="Proteomes" id="UP000770015"/>
    </source>
</evidence>
<feature type="compositionally biased region" description="Low complexity" evidence="2">
    <location>
        <begin position="43"/>
        <end position="59"/>
    </location>
</feature>
<evidence type="ECO:0000256" key="2">
    <source>
        <dbReference type="SAM" id="MobiDB-lite"/>
    </source>
</evidence>
<dbReference type="Proteomes" id="UP000770015">
    <property type="component" value="Unassembled WGS sequence"/>
</dbReference>
<keyword evidence="1" id="KW-0175">Coiled coil</keyword>
<evidence type="ECO:0000313" key="3">
    <source>
        <dbReference type="EMBL" id="KAH6683730.1"/>
    </source>
</evidence>
<feature type="region of interest" description="Disordered" evidence="2">
    <location>
        <begin position="1"/>
        <end position="184"/>
    </location>
</feature>
<feature type="compositionally biased region" description="Basic and acidic residues" evidence="2">
    <location>
        <begin position="26"/>
        <end position="42"/>
    </location>
</feature>
<name>A0A9P8V836_9PEZI</name>
<keyword evidence="4" id="KW-1185">Reference proteome</keyword>
<accession>A0A9P8V836</accession>
<feature type="compositionally biased region" description="Pro residues" evidence="2">
    <location>
        <begin position="10"/>
        <end position="25"/>
    </location>
</feature>
<sequence>MPFFSGRRQPSPPPREPTPPPPAPVEEPRRKGLFGRKEREPEYTQQPPVQQQQYPVEQPVEPDHGRRHGLFGRKEREPDYTSQPPIQQQQHYPVDQSVDHDSGRKHGHGLFGRRNRSPSPASRGIDDRRSMTSHSSASSGSFHTTPDHRSVQGGGSVKRGFLSKRGRGNQRQDEEDLDPSIVHARDRLMGAEAAEQDAARALVAARESAASAREDILRLEAEAREDARRAKIKETQAREFSKRGKALGRFA</sequence>
<comment type="caution">
    <text evidence="3">The sequence shown here is derived from an EMBL/GenBank/DDBJ whole genome shotgun (WGS) entry which is preliminary data.</text>
</comment>
<dbReference type="OrthoDB" id="3211582at2759"/>
<feature type="compositionally biased region" description="Low complexity" evidence="2">
    <location>
        <begin position="132"/>
        <end position="141"/>
    </location>
</feature>
<dbReference type="EMBL" id="JAGSXJ010000017">
    <property type="protein sequence ID" value="KAH6683730.1"/>
    <property type="molecule type" value="Genomic_DNA"/>
</dbReference>
<dbReference type="AlphaFoldDB" id="A0A9P8V836"/>
<feature type="compositionally biased region" description="Basic residues" evidence="2">
    <location>
        <begin position="105"/>
        <end position="116"/>
    </location>
</feature>
<gene>
    <name evidence="3" type="ORF">F5X68DRAFT_263108</name>
</gene>
<feature type="coiled-coil region" evidence="1">
    <location>
        <begin position="202"/>
        <end position="229"/>
    </location>
</feature>
<organism evidence="3 4">
    <name type="scientific">Plectosphaerella plurivora</name>
    <dbReference type="NCBI Taxonomy" id="936078"/>
    <lineage>
        <taxon>Eukaryota</taxon>
        <taxon>Fungi</taxon>
        <taxon>Dikarya</taxon>
        <taxon>Ascomycota</taxon>
        <taxon>Pezizomycotina</taxon>
        <taxon>Sordariomycetes</taxon>
        <taxon>Hypocreomycetidae</taxon>
        <taxon>Glomerellales</taxon>
        <taxon>Plectosphaerellaceae</taxon>
        <taxon>Plectosphaerella</taxon>
    </lineage>
</organism>
<evidence type="ECO:0000256" key="1">
    <source>
        <dbReference type="SAM" id="Coils"/>
    </source>
</evidence>
<reference evidence="3" key="1">
    <citation type="journal article" date="2021" name="Nat. Commun.">
        <title>Genetic determinants of endophytism in the Arabidopsis root mycobiome.</title>
        <authorList>
            <person name="Mesny F."/>
            <person name="Miyauchi S."/>
            <person name="Thiergart T."/>
            <person name="Pickel B."/>
            <person name="Atanasova L."/>
            <person name="Karlsson M."/>
            <person name="Huettel B."/>
            <person name="Barry K.W."/>
            <person name="Haridas S."/>
            <person name="Chen C."/>
            <person name="Bauer D."/>
            <person name="Andreopoulos W."/>
            <person name="Pangilinan J."/>
            <person name="LaButti K."/>
            <person name="Riley R."/>
            <person name="Lipzen A."/>
            <person name="Clum A."/>
            <person name="Drula E."/>
            <person name="Henrissat B."/>
            <person name="Kohler A."/>
            <person name="Grigoriev I.V."/>
            <person name="Martin F.M."/>
            <person name="Hacquard S."/>
        </authorList>
    </citation>
    <scope>NUCLEOTIDE SEQUENCE</scope>
    <source>
        <strain evidence="3">MPI-SDFR-AT-0117</strain>
    </source>
</reference>
<feature type="compositionally biased region" description="Polar residues" evidence="2">
    <location>
        <begin position="80"/>
        <end position="91"/>
    </location>
</feature>